<evidence type="ECO:0000256" key="1">
    <source>
        <dbReference type="ARBA" id="ARBA00005232"/>
    </source>
</evidence>
<keyword evidence="2 8" id="KW-0808">Transferase</keyword>
<evidence type="ECO:0000313" key="10">
    <source>
        <dbReference type="EMBL" id="QVD39306.1"/>
    </source>
</evidence>
<dbReference type="EMBL" id="MW962540">
    <property type="protein sequence ID" value="QVD39306.1"/>
    <property type="molecule type" value="mRNA"/>
</dbReference>
<evidence type="ECO:0000256" key="5">
    <source>
        <dbReference type="ARBA" id="ARBA00039091"/>
    </source>
</evidence>
<dbReference type="GO" id="GO:0045202">
    <property type="term" value="C:synapse"/>
    <property type="evidence" value="ECO:0007669"/>
    <property type="project" value="GOC"/>
</dbReference>
<dbReference type="AlphaFoldDB" id="A0A8E5NJ41"/>
<dbReference type="GeneID" id="126356585"/>
<sequence length="656" mass="72893">MTLPKRIFASLDATSGTADVLLPEDLQPLPKLPVPELERTLERYLEALRPLLDEASLERARAAVRAFGAAGGAGPRLQDALLARREALDNWAYEWWLADMYLANPLPLPVNSSPGMVFPPRSFRSAHDQAQFAARFLRCLLDHKDVLDCKALPVERATSREKGQPLCMAQFYRLLGHCRTPGAPRDALHDHAARSHHVAVVCRNQFYAVPVREEPSGARLSERELCAQLMHVLREAPSLPPAPPLGLLTAQRRDVWAAHRHLLLQDEQNRASLEQLESSLLLVCLDEPLPASFNSRTLRESRPEVARGHQVAGRDETNMAHQMLHGGGSALNGANRWFDKTVQVVVSSDGACGLCYEHSPAEGVAVVQLMEQALAGCADLPPAPSEPPCAPPHLPPPRRLLWRPDAALREALQRAGQHLDGLVEDLDFYVYRYAGYGKEFIKSSKVSPDAYIQLALQLAYFKLNRRLVATYESASTRRFRLGRVDCIRSATPEALQWVTAMCQDEDDGTQPSGKRVTFSLYDEKKKLELFDAAIKKQTEIMVDNILGQGIDIHLLGLREMAKELGEPLPEIFSDESYKIANHFSLSTSQVATATDSFMGYGPVVPDGYGASYNPRSDTITFCLSAFHSCQTTSTWKFAHSLEESLNRMQQLVGNRQ</sequence>
<dbReference type="GO" id="GO:0008292">
    <property type="term" value="P:acetylcholine biosynthetic process"/>
    <property type="evidence" value="ECO:0007669"/>
    <property type="project" value="TreeGrafter"/>
</dbReference>
<dbReference type="OrthoDB" id="240216at2759"/>
<feature type="domain" description="Choline/carnitine acyltransferase" evidence="9">
    <location>
        <begin position="32"/>
        <end position="643"/>
    </location>
</feature>
<dbReference type="InterPro" id="IPR023213">
    <property type="entry name" value="CAT-like_dom_sf"/>
</dbReference>
<protein>
    <recommendedName>
        <fullName evidence="6">Choline O-acetyltransferase</fullName>
        <ecNumber evidence="5">2.3.1.6</ecNumber>
    </recommendedName>
</protein>
<dbReference type="InterPro" id="IPR039551">
    <property type="entry name" value="Cho/carn_acyl_trans"/>
</dbReference>
<dbReference type="EC" id="2.3.1.6" evidence="5"/>
<keyword evidence="4 8" id="KW-0012">Acyltransferase</keyword>
<dbReference type="InterPro" id="IPR042231">
    <property type="entry name" value="Cho/carn_acyl_trans_2"/>
</dbReference>
<dbReference type="SUPFAM" id="SSF52777">
    <property type="entry name" value="CoA-dependent acyltransferases"/>
    <property type="match status" value="2"/>
</dbReference>
<dbReference type="PANTHER" id="PTHR22589">
    <property type="entry name" value="CARNITINE O-ACYLTRANSFERASE"/>
    <property type="match status" value="1"/>
</dbReference>
<name>A0A8E5NJ41_SCHGR</name>
<organism evidence="10">
    <name type="scientific">Schistocerca gregaria</name>
    <name type="common">Desert locust</name>
    <name type="synonym">Gryllus gregarius</name>
    <dbReference type="NCBI Taxonomy" id="7010"/>
    <lineage>
        <taxon>Eukaryota</taxon>
        <taxon>Metazoa</taxon>
        <taxon>Ecdysozoa</taxon>
        <taxon>Arthropoda</taxon>
        <taxon>Hexapoda</taxon>
        <taxon>Insecta</taxon>
        <taxon>Pterygota</taxon>
        <taxon>Neoptera</taxon>
        <taxon>Polyneoptera</taxon>
        <taxon>Orthoptera</taxon>
        <taxon>Caelifera</taxon>
        <taxon>Acrididea</taxon>
        <taxon>Acridomorpha</taxon>
        <taxon>Acridoidea</taxon>
        <taxon>Acrididae</taxon>
        <taxon>Cyrtacanthacridinae</taxon>
        <taxon>Schistocerca</taxon>
    </lineage>
</organism>
<evidence type="ECO:0000256" key="3">
    <source>
        <dbReference type="ARBA" id="ARBA00022979"/>
    </source>
</evidence>
<dbReference type="GO" id="GO:0043005">
    <property type="term" value="C:neuron projection"/>
    <property type="evidence" value="ECO:0007669"/>
    <property type="project" value="TreeGrafter"/>
</dbReference>
<evidence type="ECO:0000256" key="8">
    <source>
        <dbReference type="RuleBase" id="RU003801"/>
    </source>
</evidence>
<dbReference type="GO" id="GO:0007274">
    <property type="term" value="P:neuromuscular synaptic transmission"/>
    <property type="evidence" value="ECO:0007669"/>
    <property type="project" value="TreeGrafter"/>
</dbReference>
<dbReference type="InterPro" id="IPR000542">
    <property type="entry name" value="Carn_acyl_trans"/>
</dbReference>
<reference evidence="10" key="1">
    <citation type="journal article" date="2021" name="J. Neurophysiol.">
        <title>Gene transcription changes in a locust model of noise-induced deafness.</title>
        <authorList>
            <person name="French A.S."/>
            <person name="Warren B."/>
        </authorList>
    </citation>
    <scope>NUCLEOTIDE SEQUENCE</scope>
</reference>
<dbReference type="Pfam" id="PF00755">
    <property type="entry name" value="Carn_acyltransf"/>
    <property type="match status" value="1"/>
</dbReference>
<evidence type="ECO:0000256" key="7">
    <source>
        <dbReference type="PIRSR" id="PIRSR600542-1"/>
    </source>
</evidence>
<dbReference type="RefSeq" id="XP_049863341.1">
    <property type="nucleotide sequence ID" value="XM_050007384.1"/>
</dbReference>
<accession>A0A8E5NJ41</accession>
<evidence type="ECO:0000256" key="4">
    <source>
        <dbReference type="ARBA" id="ARBA00023315"/>
    </source>
</evidence>
<dbReference type="GO" id="GO:0004102">
    <property type="term" value="F:choline O-acetyltransferase activity"/>
    <property type="evidence" value="ECO:0007669"/>
    <property type="project" value="UniProtKB-EC"/>
</dbReference>
<evidence type="ECO:0000256" key="2">
    <source>
        <dbReference type="ARBA" id="ARBA00022679"/>
    </source>
</evidence>
<dbReference type="PANTHER" id="PTHR22589:SF14">
    <property type="entry name" value="CHOLINE O-ACETYLTRANSFERASE"/>
    <property type="match status" value="1"/>
</dbReference>
<evidence type="ECO:0000256" key="6">
    <source>
        <dbReference type="ARBA" id="ARBA00040495"/>
    </source>
</evidence>
<comment type="similarity">
    <text evidence="1 8">Belongs to the carnitine/choline acetyltransferase family.</text>
</comment>
<feature type="active site" description="Proton acceptor" evidence="7">
    <location>
        <position position="358"/>
    </location>
</feature>
<dbReference type="Gene3D" id="3.30.559.10">
    <property type="entry name" value="Chloramphenicol acetyltransferase-like domain"/>
    <property type="match status" value="1"/>
</dbReference>
<evidence type="ECO:0000259" key="9">
    <source>
        <dbReference type="Pfam" id="PF00755"/>
    </source>
</evidence>
<dbReference type="Gene3D" id="3.30.559.70">
    <property type="entry name" value="Choline/Carnitine o-acyltransferase, domain 2"/>
    <property type="match status" value="1"/>
</dbReference>
<dbReference type="PROSITE" id="PS00440">
    <property type="entry name" value="ACYLTRANSF_C_2"/>
    <property type="match status" value="1"/>
</dbReference>
<dbReference type="FunFam" id="3.30.559.10:FF:000001">
    <property type="entry name" value="Carnitine O-acetyltransferase"/>
    <property type="match status" value="1"/>
</dbReference>
<proteinExistence type="evidence at transcript level"/>
<dbReference type="GO" id="GO:0005737">
    <property type="term" value="C:cytoplasm"/>
    <property type="evidence" value="ECO:0007669"/>
    <property type="project" value="TreeGrafter"/>
</dbReference>
<keyword evidence="3" id="KW-0530">Neurotransmitter biosynthesis</keyword>